<dbReference type="Proteomes" id="UP001230986">
    <property type="component" value="Unassembled WGS sequence"/>
</dbReference>
<keyword evidence="3" id="KW-1185">Reference proteome</keyword>
<name>A0ABT7LYC2_9CYAN</name>
<sequence>MLKNNTTTAIKGEYRKKSVTHYCNVKTKLNVILDDKGNFISGWKLNSTQLKQILNTGSIGGG</sequence>
<dbReference type="InterPro" id="IPR037178">
    <property type="entry name" value="ColicinD_C_sf"/>
</dbReference>
<evidence type="ECO:0000313" key="2">
    <source>
        <dbReference type="EMBL" id="MDL5057011.1"/>
    </source>
</evidence>
<dbReference type="Gene3D" id="3.10.450.200">
    <property type="match status" value="1"/>
</dbReference>
<dbReference type="EMBL" id="JASVEJ010000022">
    <property type="protein sequence ID" value="MDL5057011.1"/>
    <property type="molecule type" value="Genomic_DNA"/>
</dbReference>
<organism evidence="2 3">
    <name type="scientific">Geitlerinema calcuttense NRMC-F 0142</name>
    <dbReference type="NCBI Taxonomy" id="2922238"/>
    <lineage>
        <taxon>Bacteria</taxon>
        <taxon>Bacillati</taxon>
        <taxon>Cyanobacteriota</taxon>
        <taxon>Cyanophyceae</taxon>
        <taxon>Geitlerinematales</taxon>
        <taxon>Geitlerinemataceae</taxon>
        <taxon>Geitlerinema</taxon>
    </lineage>
</organism>
<evidence type="ECO:0000313" key="3">
    <source>
        <dbReference type="Proteomes" id="UP001230986"/>
    </source>
</evidence>
<dbReference type="InterPro" id="IPR024440">
    <property type="entry name" value="ColicinD_C"/>
</dbReference>
<feature type="domain" description="Colicin D C-terminal" evidence="1">
    <location>
        <begin position="4"/>
        <end position="51"/>
    </location>
</feature>
<evidence type="ECO:0000259" key="1">
    <source>
        <dbReference type="Pfam" id="PF11429"/>
    </source>
</evidence>
<reference evidence="2 3" key="1">
    <citation type="submission" date="2023-06" db="EMBL/GenBank/DDBJ databases">
        <title>Whole genome sequence of Oscillatoria calcuttensis NRMC-F 0142.</title>
        <authorList>
            <person name="Shakena Fathima T."/>
            <person name="Muralitharan G."/>
            <person name="Thajuddin N."/>
        </authorList>
    </citation>
    <scope>NUCLEOTIDE SEQUENCE [LARGE SCALE GENOMIC DNA]</scope>
    <source>
        <strain evidence="2 3">NRMC-F 0142</strain>
    </source>
</reference>
<proteinExistence type="predicted"/>
<gene>
    <name evidence="2" type="ORF">QQ055_05970</name>
</gene>
<accession>A0ABT7LYC2</accession>
<dbReference type="Pfam" id="PF11429">
    <property type="entry name" value="Colicin_D"/>
    <property type="match status" value="1"/>
</dbReference>
<dbReference type="InterPro" id="IPR038233">
    <property type="entry name" value="Colicin_D/E5_nuclease"/>
</dbReference>
<dbReference type="SUPFAM" id="SSF102824">
    <property type="entry name" value="Colicin D/E5 nuclease domain"/>
    <property type="match status" value="1"/>
</dbReference>
<protein>
    <submittedName>
        <fullName evidence="2">Colicin D domain-containing protein</fullName>
    </submittedName>
</protein>
<comment type="caution">
    <text evidence="2">The sequence shown here is derived from an EMBL/GenBank/DDBJ whole genome shotgun (WGS) entry which is preliminary data.</text>
</comment>